<dbReference type="InterPro" id="IPR036397">
    <property type="entry name" value="RNaseH_sf"/>
</dbReference>
<dbReference type="PANTHER" id="PTHR30231:SF4">
    <property type="entry name" value="PROTEIN NEN2"/>
    <property type="match status" value="1"/>
</dbReference>
<proteinExistence type="predicted"/>
<dbReference type="InterPro" id="IPR012337">
    <property type="entry name" value="RNaseH-like_sf"/>
</dbReference>
<evidence type="ECO:0000256" key="1">
    <source>
        <dbReference type="ARBA" id="ARBA00022722"/>
    </source>
</evidence>
<feature type="domain" description="Exonuclease" evidence="4">
    <location>
        <begin position="36"/>
        <end position="209"/>
    </location>
</feature>
<dbReference type="RefSeq" id="WP_273642024.1">
    <property type="nucleotide sequence ID" value="NZ_JAQQXP010000002.1"/>
</dbReference>
<evidence type="ECO:0000256" key="2">
    <source>
        <dbReference type="ARBA" id="ARBA00022801"/>
    </source>
</evidence>
<evidence type="ECO:0000313" key="5">
    <source>
        <dbReference type="EMBL" id="MDC8832224.1"/>
    </source>
</evidence>
<protein>
    <submittedName>
        <fullName evidence="5">3'-5' exonuclease</fullName>
    </submittedName>
</protein>
<dbReference type="EMBL" id="JAQQXP010000002">
    <property type="protein sequence ID" value="MDC8832224.1"/>
    <property type="molecule type" value="Genomic_DNA"/>
</dbReference>
<dbReference type="CDD" id="cd06127">
    <property type="entry name" value="DEDDh"/>
    <property type="match status" value="1"/>
</dbReference>
<sequence length="234" mass="25885">MTVERKVTLWQRFRQWLSGGTALPDSRKNQLLVDTPLLAVDLELTSLDPQKAKVTSIGWVEGRAGSIDLSQCFYSVIRASGDLAQSPVIHGLTAEELAQGRHINEVLADLARYASTHVWVFHNAGLDMAVLNKVMAANDIFLPQIITLDTLKLAVYQLQKQHEVLPPNSATLTVCRQRLNLPLAPAHNALDDAVATLQLWFAQYYSMDPKGRMSLQDLTHTQAVGCMNLGKTSQ</sequence>
<accession>A0ABT5L730</accession>
<keyword evidence="2" id="KW-0378">Hydrolase</keyword>
<dbReference type="Proteomes" id="UP001218788">
    <property type="component" value="Unassembled WGS sequence"/>
</dbReference>
<dbReference type="Pfam" id="PF00929">
    <property type="entry name" value="RNase_T"/>
    <property type="match status" value="1"/>
</dbReference>
<dbReference type="SMART" id="SM00479">
    <property type="entry name" value="EXOIII"/>
    <property type="match status" value="1"/>
</dbReference>
<comment type="caution">
    <text evidence="5">The sequence shown here is derived from an EMBL/GenBank/DDBJ whole genome shotgun (WGS) entry which is preliminary data.</text>
</comment>
<keyword evidence="1" id="KW-0540">Nuclease</keyword>
<organism evidence="5 6">
    <name type="scientific">Alteromonas gilva</name>
    <dbReference type="NCBI Taxonomy" id="2987522"/>
    <lineage>
        <taxon>Bacteria</taxon>
        <taxon>Pseudomonadati</taxon>
        <taxon>Pseudomonadota</taxon>
        <taxon>Gammaproteobacteria</taxon>
        <taxon>Alteromonadales</taxon>
        <taxon>Alteromonadaceae</taxon>
        <taxon>Alteromonas/Salinimonas group</taxon>
        <taxon>Alteromonas</taxon>
    </lineage>
</organism>
<evidence type="ECO:0000313" key="6">
    <source>
        <dbReference type="Proteomes" id="UP001218788"/>
    </source>
</evidence>
<evidence type="ECO:0000256" key="3">
    <source>
        <dbReference type="ARBA" id="ARBA00022839"/>
    </source>
</evidence>
<dbReference type="PANTHER" id="PTHR30231">
    <property type="entry name" value="DNA POLYMERASE III SUBUNIT EPSILON"/>
    <property type="match status" value="1"/>
</dbReference>
<gene>
    <name evidence="5" type="ORF">OIK42_15820</name>
</gene>
<dbReference type="Gene3D" id="3.30.420.10">
    <property type="entry name" value="Ribonuclease H-like superfamily/Ribonuclease H"/>
    <property type="match status" value="1"/>
</dbReference>
<evidence type="ECO:0000259" key="4">
    <source>
        <dbReference type="SMART" id="SM00479"/>
    </source>
</evidence>
<dbReference type="GO" id="GO:0004527">
    <property type="term" value="F:exonuclease activity"/>
    <property type="evidence" value="ECO:0007669"/>
    <property type="project" value="UniProtKB-KW"/>
</dbReference>
<keyword evidence="6" id="KW-1185">Reference proteome</keyword>
<reference evidence="5 6" key="1">
    <citation type="submission" date="2022-10" db="EMBL/GenBank/DDBJ databases">
        <title>Alteromonas sp. chi3 Genome sequencing.</title>
        <authorList>
            <person name="Park S."/>
        </authorList>
    </citation>
    <scope>NUCLEOTIDE SEQUENCE [LARGE SCALE GENOMIC DNA]</scope>
    <source>
        <strain evidence="6">chi3</strain>
    </source>
</reference>
<dbReference type="InterPro" id="IPR013520">
    <property type="entry name" value="Ribonucl_H"/>
</dbReference>
<name>A0ABT5L730_9ALTE</name>
<keyword evidence="3 5" id="KW-0269">Exonuclease</keyword>
<dbReference type="SUPFAM" id="SSF53098">
    <property type="entry name" value="Ribonuclease H-like"/>
    <property type="match status" value="1"/>
</dbReference>